<name>A0ABT8K1U2_9MICC</name>
<evidence type="ECO:0000256" key="8">
    <source>
        <dbReference type="ARBA" id="ARBA00023136"/>
    </source>
</evidence>
<dbReference type="InterPro" id="IPR047817">
    <property type="entry name" value="ABC2_TM_bact-type"/>
</dbReference>
<dbReference type="PANTHER" id="PTHR30413:SF8">
    <property type="entry name" value="TRANSPORT PERMEASE PROTEIN"/>
    <property type="match status" value="1"/>
</dbReference>
<dbReference type="Proteomes" id="UP001174209">
    <property type="component" value="Unassembled WGS sequence"/>
</dbReference>
<evidence type="ECO:0000256" key="5">
    <source>
        <dbReference type="ARBA" id="ARBA00022519"/>
    </source>
</evidence>
<evidence type="ECO:0000256" key="6">
    <source>
        <dbReference type="ARBA" id="ARBA00022692"/>
    </source>
</evidence>
<feature type="domain" description="ABC transmembrane type-2" evidence="10">
    <location>
        <begin position="54"/>
        <end position="294"/>
    </location>
</feature>
<dbReference type="EMBL" id="JAROCG010000001">
    <property type="protein sequence ID" value="MDN4611047.1"/>
    <property type="molecule type" value="Genomic_DNA"/>
</dbReference>
<dbReference type="PROSITE" id="PS51012">
    <property type="entry name" value="ABC_TM2"/>
    <property type="match status" value="1"/>
</dbReference>
<evidence type="ECO:0000313" key="12">
    <source>
        <dbReference type="Proteomes" id="UP001174209"/>
    </source>
</evidence>
<reference evidence="11" key="1">
    <citation type="submission" date="2023-06" db="EMBL/GenBank/DDBJ databases">
        <title>MT1 and MT2 Draft Genomes of Novel Species.</title>
        <authorList>
            <person name="Venkateswaran K."/>
        </authorList>
    </citation>
    <scope>NUCLEOTIDE SEQUENCE</scope>
    <source>
        <strain evidence="11">IIF3SC-B10</strain>
    </source>
</reference>
<keyword evidence="7 9" id="KW-1133">Transmembrane helix</keyword>
<keyword evidence="8 9" id="KW-0472">Membrane</keyword>
<comment type="subcellular location">
    <subcellularLocation>
        <location evidence="1">Cell inner membrane</location>
        <topology evidence="1">Multi-pass membrane protein</topology>
    </subcellularLocation>
    <subcellularLocation>
        <location evidence="9">Cell membrane</location>
        <topology evidence="9">Multi-pass membrane protein</topology>
    </subcellularLocation>
</comment>
<evidence type="ECO:0000256" key="4">
    <source>
        <dbReference type="ARBA" id="ARBA00022475"/>
    </source>
</evidence>
<dbReference type="PANTHER" id="PTHR30413">
    <property type="entry name" value="INNER MEMBRANE TRANSPORT PERMEASE"/>
    <property type="match status" value="1"/>
</dbReference>
<dbReference type="InterPro" id="IPR013525">
    <property type="entry name" value="ABC2_TM"/>
</dbReference>
<feature type="transmembrane region" description="Helical" evidence="9">
    <location>
        <begin position="204"/>
        <end position="223"/>
    </location>
</feature>
<sequence>MTGVSDRAGSGGASRADLVVPGYGHGLRDVVRSRYLLKLLVQKELRVRYRGSVLGLLWSYVKPGVQFVVFYVALGVFLGLEQSERNPAGLPNYAIYLFSGIVLINYFNEALGNASRAIVSNGGLIKKIYLPRELFPIASTWVSAVHFVPQIIILVVACLFSGWSPTILQLAAACAGFLIVTMFAIGLGLLFGAVNVYFRDAENLVDMLLMVATWASPVLYPWLLVRDKLGETFFLIYQLNPITVAVETFHFAFWLPTTERAEAIPPNLLSLWIPVALVTSGLMLIIGQLVFRRLEGRFAQEL</sequence>
<evidence type="ECO:0000256" key="3">
    <source>
        <dbReference type="ARBA" id="ARBA00022448"/>
    </source>
</evidence>
<evidence type="ECO:0000256" key="1">
    <source>
        <dbReference type="ARBA" id="ARBA00004429"/>
    </source>
</evidence>
<protein>
    <recommendedName>
        <fullName evidence="9">Transport permease protein</fullName>
    </recommendedName>
</protein>
<keyword evidence="4 9" id="KW-1003">Cell membrane</keyword>
<keyword evidence="12" id="KW-1185">Reference proteome</keyword>
<evidence type="ECO:0000256" key="2">
    <source>
        <dbReference type="ARBA" id="ARBA00007783"/>
    </source>
</evidence>
<evidence type="ECO:0000259" key="10">
    <source>
        <dbReference type="PROSITE" id="PS51012"/>
    </source>
</evidence>
<organism evidence="11 12">
    <name type="scientific">Arthrobacter burdickii</name>
    <dbReference type="NCBI Taxonomy" id="3035920"/>
    <lineage>
        <taxon>Bacteria</taxon>
        <taxon>Bacillati</taxon>
        <taxon>Actinomycetota</taxon>
        <taxon>Actinomycetes</taxon>
        <taxon>Micrococcales</taxon>
        <taxon>Micrococcaceae</taxon>
        <taxon>Arthrobacter</taxon>
    </lineage>
</organism>
<feature type="transmembrane region" description="Helical" evidence="9">
    <location>
        <begin position="57"/>
        <end position="78"/>
    </location>
</feature>
<dbReference type="RefSeq" id="WP_301226707.1">
    <property type="nucleotide sequence ID" value="NZ_JAROCG010000001.1"/>
</dbReference>
<accession>A0ABT8K1U2</accession>
<feature type="transmembrane region" description="Helical" evidence="9">
    <location>
        <begin position="170"/>
        <end position="198"/>
    </location>
</feature>
<comment type="caution">
    <text evidence="11">The sequence shown here is derived from an EMBL/GenBank/DDBJ whole genome shotgun (WGS) entry which is preliminary data.</text>
</comment>
<proteinExistence type="inferred from homology"/>
<feature type="transmembrane region" description="Helical" evidence="9">
    <location>
        <begin position="269"/>
        <end position="291"/>
    </location>
</feature>
<evidence type="ECO:0000313" key="11">
    <source>
        <dbReference type="EMBL" id="MDN4611047.1"/>
    </source>
</evidence>
<evidence type="ECO:0000256" key="7">
    <source>
        <dbReference type="ARBA" id="ARBA00022989"/>
    </source>
</evidence>
<keyword evidence="6 9" id="KW-0812">Transmembrane</keyword>
<keyword evidence="5" id="KW-0997">Cell inner membrane</keyword>
<feature type="transmembrane region" description="Helical" evidence="9">
    <location>
        <begin position="141"/>
        <end position="163"/>
    </location>
</feature>
<evidence type="ECO:0000256" key="9">
    <source>
        <dbReference type="RuleBase" id="RU361157"/>
    </source>
</evidence>
<comment type="similarity">
    <text evidence="2 9">Belongs to the ABC-2 integral membrane protein family.</text>
</comment>
<dbReference type="Pfam" id="PF01061">
    <property type="entry name" value="ABC2_membrane"/>
    <property type="match status" value="1"/>
</dbReference>
<gene>
    <name evidence="11" type="ORF">P5G52_09205</name>
</gene>
<feature type="transmembrane region" description="Helical" evidence="9">
    <location>
        <begin position="235"/>
        <end position="257"/>
    </location>
</feature>
<keyword evidence="3 9" id="KW-0813">Transport</keyword>